<gene>
    <name evidence="3" type="ORF">JYQ75_13375</name>
</gene>
<keyword evidence="1" id="KW-0732">Signal</keyword>
<dbReference type="InterPro" id="IPR013783">
    <property type="entry name" value="Ig-like_fold"/>
</dbReference>
<evidence type="ECO:0000256" key="1">
    <source>
        <dbReference type="SAM" id="SignalP"/>
    </source>
</evidence>
<comment type="caution">
    <text evidence="3">The sequence shown here is derived from an EMBL/GenBank/DDBJ whole genome shotgun (WGS) entry which is preliminary data.</text>
</comment>
<protein>
    <recommendedName>
        <fullName evidence="2">DUF6273 domain-containing protein</fullName>
    </recommendedName>
</protein>
<dbReference type="InterPro" id="IPR036116">
    <property type="entry name" value="FN3_sf"/>
</dbReference>
<dbReference type="InterPro" id="IPR046240">
    <property type="entry name" value="DUF6273"/>
</dbReference>
<organism evidence="3 4">
    <name type="scientific">Anaerobutyricum soehngenii</name>
    <dbReference type="NCBI Taxonomy" id="105843"/>
    <lineage>
        <taxon>Bacteria</taxon>
        <taxon>Bacillati</taxon>
        <taxon>Bacillota</taxon>
        <taxon>Clostridia</taxon>
        <taxon>Lachnospirales</taxon>
        <taxon>Lachnospiraceae</taxon>
        <taxon>Anaerobutyricum</taxon>
    </lineage>
</organism>
<keyword evidence="4" id="KW-1185">Reference proteome</keyword>
<dbReference type="Gene3D" id="2.60.40.10">
    <property type="entry name" value="Immunoglobulins"/>
    <property type="match status" value="1"/>
</dbReference>
<name>A0ABS3ZM55_9FIRM</name>
<dbReference type="Proteomes" id="UP001315001">
    <property type="component" value="Unassembled WGS sequence"/>
</dbReference>
<dbReference type="RefSeq" id="WP_209294009.1">
    <property type="nucleotide sequence ID" value="NZ_JAFIQO010000174.1"/>
</dbReference>
<evidence type="ECO:0000313" key="4">
    <source>
        <dbReference type="Proteomes" id="UP001315001"/>
    </source>
</evidence>
<dbReference type="EMBL" id="JAFIQO010000174">
    <property type="protein sequence ID" value="MBP0058367.1"/>
    <property type="molecule type" value="Genomic_DNA"/>
</dbReference>
<evidence type="ECO:0000259" key="2">
    <source>
        <dbReference type="Pfam" id="PF19789"/>
    </source>
</evidence>
<accession>A0ABS3ZM55</accession>
<dbReference type="Pfam" id="PF19789">
    <property type="entry name" value="DUF6273"/>
    <property type="match status" value="1"/>
</dbReference>
<feature type="domain" description="DUF6273" evidence="2">
    <location>
        <begin position="82"/>
        <end position="247"/>
    </location>
</feature>
<dbReference type="SUPFAM" id="SSF49265">
    <property type="entry name" value="Fibronectin type III"/>
    <property type="match status" value="1"/>
</dbReference>
<reference evidence="3 4" key="1">
    <citation type="submission" date="2021-02" db="EMBL/GenBank/DDBJ databases">
        <title>Lactate utilizing bacteria of the human gut.</title>
        <authorList>
            <person name="Sheridan P.O."/>
        </authorList>
    </citation>
    <scope>NUCLEOTIDE SEQUENCE [LARGE SCALE GENOMIC DNA]</scope>
    <source>
        <strain evidence="3 4">HTF-83D</strain>
    </source>
</reference>
<proteinExistence type="predicted"/>
<feature type="chain" id="PRO_5046543612" description="DUF6273 domain-containing protein" evidence="1">
    <location>
        <begin position="33"/>
        <end position="377"/>
    </location>
</feature>
<feature type="signal peptide" evidence="1">
    <location>
        <begin position="1"/>
        <end position="32"/>
    </location>
</feature>
<sequence length="377" mass="43441">MKNYLKSNFFIATLLLIFSLSLSSLSTLSVHAASYQLYNPSINSCHGTRWNSIYFGNYFQSDTSAKKKEPIRWRVLSVHGNDAFLIADKNLDVQPYNISNTSTTWEKSSLRKWLNTTFLNTAFTPAEQQAIMNTTVNNMNNPHFGTLGGSTTTDKIYLPSLSEISQSSYGFYYDIRVKNHARLGANTTYVASKKSMNANNRPDCYWLRSPGYISSYACRINETGYGDIYGLSANTTDFAVRPVLHLNLGYYRYWKKGPDILSQNDVSYQKKSVSKIKVAKPARTRIYSTKLLKKKHILKVKYKKVSNITGYEIQYSKNPKFKNKKIIYSKKSFIKINFRKNSTYYIRVRTYNSVPSKKITKYSKWSLSKKVSYKNKK</sequence>
<evidence type="ECO:0000313" key="3">
    <source>
        <dbReference type="EMBL" id="MBP0058367.1"/>
    </source>
</evidence>